<dbReference type="GO" id="GO:0006783">
    <property type="term" value="P:heme biosynthetic process"/>
    <property type="evidence" value="ECO:0007669"/>
    <property type="project" value="UniProtKB-UniRule"/>
</dbReference>
<comment type="similarity">
    <text evidence="1 9 10">Belongs to the ferrochelatase family.</text>
</comment>
<dbReference type="GO" id="GO:0005737">
    <property type="term" value="C:cytoplasm"/>
    <property type="evidence" value="ECO:0007669"/>
    <property type="project" value="UniProtKB-SubCell"/>
</dbReference>
<dbReference type="PROSITE" id="PS00534">
    <property type="entry name" value="FERROCHELATASE"/>
    <property type="match status" value="1"/>
</dbReference>
<dbReference type="SUPFAM" id="SSF53800">
    <property type="entry name" value="Chelatase"/>
    <property type="match status" value="1"/>
</dbReference>
<evidence type="ECO:0000256" key="6">
    <source>
        <dbReference type="ARBA" id="ARBA00023239"/>
    </source>
</evidence>
<evidence type="ECO:0000256" key="9">
    <source>
        <dbReference type="HAMAP-Rule" id="MF_00323"/>
    </source>
</evidence>
<name>A0A1L8CKX0_9PROT</name>
<feature type="binding site" evidence="9">
    <location>
        <position position="210"/>
    </location>
    <ligand>
        <name>Fe(2+)</name>
        <dbReference type="ChEBI" id="CHEBI:29033"/>
    </ligand>
</feature>
<dbReference type="Proteomes" id="UP000231632">
    <property type="component" value="Unassembled WGS sequence"/>
</dbReference>
<keyword evidence="12" id="KW-1185">Reference proteome</keyword>
<proteinExistence type="inferred from homology"/>
<comment type="function">
    <text evidence="9 10">Catalyzes the ferrous insertion into protoporphyrin IX.</text>
</comment>
<dbReference type="FunFam" id="3.40.50.1400:FF:000002">
    <property type="entry name" value="Ferrochelatase"/>
    <property type="match status" value="1"/>
</dbReference>
<dbReference type="UniPathway" id="UPA00252">
    <property type="reaction ID" value="UER00325"/>
</dbReference>
<accession>A0A1L8CKX0</accession>
<evidence type="ECO:0000256" key="3">
    <source>
        <dbReference type="ARBA" id="ARBA00022723"/>
    </source>
</evidence>
<evidence type="ECO:0000313" key="12">
    <source>
        <dbReference type="Proteomes" id="UP000231632"/>
    </source>
</evidence>
<sequence length="336" mass="38060">MDFSAQQNFDHDQQAGVGILLTNLGTPDAPTRQALRTYLKEFLWDPRVVEEPRWKWWLILNGIILNTRPAKSAAAYKEVWSDEGSPLLAIGKKQCAKLQQVLQKKCGDKLHVELAMRYGNPSIKTGLESLRRKNCRKIIVLPLYPQYSATTTGSTFDAVSDALKTWRRVPELCMIDAYHDHPAYIAALSDSIKQYWQEHGEAERLLMSFHGIPESYFQAGDPYPCHCRKTARLVRENLGLDEEQAQLAFQSRFGKDPWVQPYTDETLKAWGKSGPATVDVVCPGFAADCLETIEEIGIENRDYFLEAGGTRYRYIPALNDSNAHIDALAQVVLQRL</sequence>
<keyword evidence="7 9" id="KW-0627">Porphyrin biosynthesis</keyword>
<evidence type="ECO:0000256" key="10">
    <source>
        <dbReference type="RuleBase" id="RU000607"/>
    </source>
</evidence>
<feature type="binding site" evidence="9">
    <location>
        <position position="291"/>
    </location>
    <ligand>
        <name>Fe(2+)</name>
        <dbReference type="ChEBI" id="CHEBI:29033"/>
    </ligand>
</feature>
<dbReference type="InterPro" id="IPR019772">
    <property type="entry name" value="Ferrochelatase_AS"/>
</dbReference>
<dbReference type="InterPro" id="IPR033659">
    <property type="entry name" value="Ferrochelatase_N"/>
</dbReference>
<evidence type="ECO:0000256" key="7">
    <source>
        <dbReference type="ARBA" id="ARBA00023244"/>
    </source>
</evidence>
<evidence type="ECO:0000256" key="2">
    <source>
        <dbReference type="ARBA" id="ARBA00022490"/>
    </source>
</evidence>
<keyword evidence="5 9" id="KW-0350">Heme biosynthesis</keyword>
<dbReference type="Pfam" id="PF00762">
    <property type="entry name" value="Ferrochelatase"/>
    <property type="match status" value="1"/>
</dbReference>
<protein>
    <recommendedName>
        <fullName evidence="9 10">Ferrochelatase</fullName>
        <ecNumber evidence="9 10">4.98.1.1</ecNumber>
    </recommendedName>
    <alternativeName>
        <fullName evidence="9">Heme synthase</fullName>
    </alternativeName>
    <alternativeName>
        <fullName evidence="9">Protoheme ferro-lyase</fullName>
    </alternativeName>
</protein>
<keyword evidence="3 9" id="KW-0479">Metal-binding</keyword>
<comment type="caution">
    <text evidence="11">The sequence shown here is derived from an EMBL/GenBank/DDBJ whole genome shotgun (WGS) entry which is preliminary data.</text>
</comment>
<evidence type="ECO:0000256" key="1">
    <source>
        <dbReference type="ARBA" id="ARBA00007718"/>
    </source>
</evidence>
<dbReference type="EMBL" id="BDFD01000003">
    <property type="protein sequence ID" value="GAV19578.1"/>
    <property type="molecule type" value="Genomic_DNA"/>
</dbReference>
<keyword evidence="6 9" id="KW-0456">Lyase</keyword>
<dbReference type="EC" id="4.98.1.1" evidence="9 10"/>
<dbReference type="PANTHER" id="PTHR11108">
    <property type="entry name" value="FERROCHELATASE"/>
    <property type="match status" value="1"/>
</dbReference>
<organism evidence="11 12">
    <name type="scientific">Mariprofundus micogutta</name>
    <dbReference type="NCBI Taxonomy" id="1921010"/>
    <lineage>
        <taxon>Bacteria</taxon>
        <taxon>Pseudomonadati</taxon>
        <taxon>Pseudomonadota</taxon>
        <taxon>Candidatius Mariprofundia</taxon>
        <taxon>Mariprofundales</taxon>
        <taxon>Mariprofundaceae</taxon>
        <taxon>Mariprofundus</taxon>
    </lineage>
</organism>
<keyword evidence="4 9" id="KW-0408">Iron</keyword>
<dbReference type="AlphaFoldDB" id="A0A1L8CKX0"/>
<reference evidence="11 12" key="1">
    <citation type="journal article" date="2017" name="Arch. Microbiol.">
        <title>Mariprofundus micogutta sp. nov., a novel iron-oxidizing zetaproteobacterium isolated from a deep-sea hydrothermal field at the Bayonnaise knoll of the Izu-Ogasawara arc, and a description of Mariprofundales ord. nov. and Zetaproteobacteria classis nov.</title>
        <authorList>
            <person name="Makita H."/>
            <person name="Tanaka E."/>
            <person name="Mitsunobu S."/>
            <person name="Miyazaki M."/>
            <person name="Nunoura T."/>
            <person name="Uematsu K."/>
            <person name="Takaki Y."/>
            <person name="Nishi S."/>
            <person name="Shimamura S."/>
            <person name="Takai K."/>
        </authorList>
    </citation>
    <scope>NUCLEOTIDE SEQUENCE [LARGE SCALE GENOMIC DNA]</scope>
    <source>
        <strain evidence="11 12">ET2</strain>
    </source>
</reference>
<dbReference type="Gene3D" id="3.40.50.1400">
    <property type="match status" value="2"/>
</dbReference>
<gene>
    <name evidence="9" type="primary">hemH</name>
    <name evidence="11" type="ORF">MMIC_P0525</name>
</gene>
<comment type="catalytic activity">
    <reaction evidence="8">
        <text>Fe-coproporphyrin III + 2 H(+) = coproporphyrin III + Fe(2+)</text>
        <dbReference type="Rhea" id="RHEA:49572"/>
        <dbReference type="ChEBI" id="CHEBI:15378"/>
        <dbReference type="ChEBI" id="CHEBI:29033"/>
        <dbReference type="ChEBI" id="CHEBI:68438"/>
        <dbReference type="ChEBI" id="CHEBI:131725"/>
        <dbReference type="EC" id="4.99.1.9"/>
    </reaction>
    <physiologicalReaction direction="right-to-left" evidence="8">
        <dbReference type="Rhea" id="RHEA:49574"/>
    </physiologicalReaction>
</comment>
<dbReference type="GO" id="GO:0004325">
    <property type="term" value="F:ferrochelatase activity"/>
    <property type="evidence" value="ECO:0007669"/>
    <property type="project" value="UniProtKB-UniRule"/>
</dbReference>
<keyword evidence="2 9" id="KW-0963">Cytoplasm</keyword>
<evidence type="ECO:0000313" key="11">
    <source>
        <dbReference type="EMBL" id="GAV19578.1"/>
    </source>
</evidence>
<evidence type="ECO:0000256" key="4">
    <source>
        <dbReference type="ARBA" id="ARBA00023004"/>
    </source>
</evidence>
<dbReference type="RefSeq" id="WP_072658785.1">
    <property type="nucleotide sequence ID" value="NZ_BDFD01000003.1"/>
</dbReference>
<dbReference type="HAMAP" id="MF_00323">
    <property type="entry name" value="Ferrochelatase"/>
    <property type="match status" value="1"/>
</dbReference>
<dbReference type="STRING" id="1921010.MMIC_P0525"/>
<dbReference type="CDD" id="cd00419">
    <property type="entry name" value="Ferrochelatase_C"/>
    <property type="match status" value="1"/>
</dbReference>
<dbReference type="CDD" id="cd03411">
    <property type="entry name" value="Ferrochelatase_N"/>
    <property type="match status" value="1"/>
</dbReference>
<comment type="catalytic activity">
    <reaction evidence="9 10">
        <text>heme b + 2 H(+) = protoporphyrin IX + Fe(2+)</text>
        <dbReference type="Rhea" id="RHEA:22584"/>
        <dbReference type="ChEBI" id="CHEBI:15378"/>
        <dbReference type="ChEBI" id="CHEBI:29033"/>
        <dbReference type="ChEBI" id="CHEBI:57306"/>
        <dbReference type="ChEBI" id="CHEBI:60344"/>
        <dbReference type="EC" id="4.98.1.1"/>
    </reaction>
</comment>
<comment type="subcellular location">
    <subcellularLocation>
        <location evidence="9 10">Cytoplasm</location>
    </subcellularLocation>
</comment>
<dbReference type="InterPro" id="IPR033644">
    <property type="entry name" value="Ferrochelatase_C"/>
</dbReference>
<dbReference type="GO" id="GO:0046872">
    <property type="term" value="F:metal ion binding"/>
    <property type="evidence" value="ECO:0007669"/>
    <property type="project" value="UniProtKB-KW"/>
</dbReference>
<dbReference type="NCBIfam" id="TIGR00109">
    <property type="entry name" value="hemH"/>
    <property type="match status" value="1"/>
</dbReference>
<dbReference type="PANTHER" id="PTHR11108:SF1">
    <property type="entry name" value="FERROCHELATASE, MITOCHONDRIAL"/>
    <property type="match status" value="1"/>
</dbReference>
<dbReference type="OrthoDB" id="5289082at2"/>
<evidence type="ECO:0000256" key="8">
    <source>
        <dbReference type="ARBA" id="ARBA00024536"/>
    </source>
</evidence>
<dbReference type="InterPro" id="IPR001015">
    <property type="entry name" value="Ferrochelatase"/>
</dbReference>
<comment type="pathway">
    <text evidence="9 10">Porphyrin-containing compound metabolism; protoheme biosynthesis; protoheme from protoporphyrin-IX: step 1/1.</text>
</comment>
<evidence type="ECO:0000256" key="5">
    <source>
        <dbReference type="ARBA" id="ARBA00023133"/>
    </source>
</evidence>